<evidence type="ECO:0000313" key="2">
    <source>
        <dbReference type="Proteomes" id="UP000541444"/>
    </source>
</evidence>
<dbReference type="AlphaFoldDB" id="A0A7J7MNT7"/>
<protein>
    <submittedName>
        <fullName evidence="1">Uncharacterized protein</fullName>
    </submittedName>
</protein>
<evidence type="ECO:0000313" key="1">
    <source>
        <dbReference type="EMBL" id="KAF6156368.1"/>
    </source>
</evidence>
<comment type="caution">
    <text evidence="1">The sequence shown here is derived from an EMBL/GenBank/DDBJ whole genome shotgun (WGS) entry which is preliminary data.</text>
</comment>
<dbReference type="Proteomes" id="UP000541444">
    <property type="component" value="Unassembled WGS sequence"/>
</dbReference>
<sequence>MLIALTLYFEVEVDSERGLKEDYVEFFKERGLVSDPARVIFLAQEARNRHSLEARKYSARAGVYIVWGDVEHLSDLFGFIKNEGRDGERTRHWSSIVQGSIEEKGSSRQASQQGVKLTSARVRILELLTDLDEEGKNVIDLQFQVNVLKVEAADTRARASKYEVLWLVVDILIKKMEGAHNRQNKNINTAWNKVVTLEHTIQGLKLNAFEHLDENAKLRDANTKLDADLFQAKIRLDERRVEWENRKAELDGSMSLIYHMDEFMIVLESRNSAVLDKKRRVEKQCKHLKTSLQEAQTKLSEHIMSKQVKTEASGVHEIDMTTVISFFA</sequence>
<keyword evidence="2" id="KW-1185">Reference proteome</keyword>
<gene>
    <name evidence="1" type="ORF">GIB67_031489</name>
</gene>
<reference evidence="1 2" key="1">
    <citation type="journal article" date="2020" name="IScience">
        <title>Genome Sequencing of the Endangered Kingdonia uniflora (Circaeasteraceae, Ranunculales) Reveals Potential Mechanisms of Evolutionary Specialization.</title>
        <authorList>
            <person name="Sun Y."/>
            <person name="Deng T."/>
            <person name="Zhang A."/>
            <person name="Moore M.J."/>
            <person name="Landis J.B."/>
            <person name="Lin N."/>
            <person name="Zhang H."/>
            <person name="Zhang X."/>
            <person name="Huang J."/>
            <person name="Zhang X."/>
            <person name="Sun H."/>
            <person name="Wang H."/>
        </authorList>
    </citation>
    <scope>NUCLEOTIDE SEQUENCE [LARGE SCALE GENOMIC DNA]</scope>
    <source>
        <strain evidence="1">TB1705</strain>
        <tissue evidence="1">Leaf</tissue>
    </source>
</reference>
<proteinExistence type="predicted"/>
<dbReference type="EMBL" id="JACGCM010001343">
    <property type="protein sequence ID" value="KAF6156368.1"/>
    <property type="molecule type" value="Genomic_DNA"/>
</dbReference>
<accession>A0A7J7MNT7</accession>
<organism evidence="1 2">
    <name type="scientific">Kingdonia uniflora</name>
    <dbReference type="NCBI Taxonomy" id="39325"/>
    <lineage>
        <taxon>Eukaryota</taxon>
        <taxon>Viridiplantae</taxon>
        <taxon>Streptophyta</taxon>
        <taxon>Embryophyta</taxon>
        <taxon>Tracheophyta</taxon>
        <taxon>Spermatophyta</taxon>
        <taxon>Magnoliopsida</taxon>
        <taxon>Ranunculales</taxon>
        <taxon>Circaeasteraceae</taxon>
        <taxon>Kingdonia</taxon>
    </lineage>
</organism>
<name>A0A7J7MNT7_9MAGN</name>